<reference evidence="9 10" key="1">
    <citation type="submission" date="2024-11" db="EMBL/GenBank/DDBJ databases">
        <title>Adaptive evolution of stress response genes in parasites aligns with host niche diversity.</title>
        <authorList>
            <person name="Hahn C."/>
            <person name="Resl P."/>
        </authorList>
    </citation>
    <scope>NUCLEOTIDE SEQUENCE [LARGE SCALE GENOMIC DNA]</scope>
    <source>
        <strain evidence="9">EGGRZ-B1_66</strain>
        <tissue evidence="9">Body</tissue>
    </source>
</reference>
<feature type="repeat" description="Solcar" evidence="7">
    <location>
        <begin position="2"/>
        <end position="90"/>
    </location>
</feature>
<comment type="caution">
    <text evidence="9">The sequence shown here is derived from an EMBL/GenBank/DDBJ whole genome shotgun (WGS) entry which is preliminary data.</text>
</comment>
<evidence type="ECO:0000256" key="1">
    <source>
        <dbReference type="ARBA" id="ARBA00004141"/>
    </source>
</evidence>
<dbReference type="Gene3D" id="1.50.40.10">
    <property type="entry name" value="Mitochondrial carrier domain"/>
    <property type="match status" value="1"/>
</dbReference>
<dbReference type="SUPFAM" id="SSF103506">
    <property type="entry name" value="Mitochondrial carrier"/>
    <property type="match status" value="1"/>
</dbReference>
<evidence type="ECO:0000256" key="4">
    <source>
        <dbReference type="ARBA" id="ARBA00022692"/>
    </source>
</evidence>
<evidence type="ECO:0000313" key="9">
    <source>
        <dbReference type="EMBL" id="KAL3315933.1"/>
    </source>
</evidence>
<dbReference type="InterPro" id="IPR023395">
    <property type="entry name" value="MCP_dom_sf"/>
</dbReference>
<proteinExistence type="inferred from homology"/>
<dbReference type="PROSITE" id="PS50920">
    <property type="entry name" value="SOLCAR"/>
    <property type="match status" value="3"/>
</dbReference>
<evidence type="ECO:0000256" key="8">
    <source>
        <dbReference type="RuleBase" id="RU000488"/>
    </source>
</evidence>
<keyword evidence="6 7" id="KW-0472">Membrane</keyword>
<dbReference type="EMBL" id="JBJKFK010000635">
    <property type="protein sequence ID" value="KAL3315933.1"/>
    <property type="molecule type" value="Genomic_DNA"/>
</dbReference>
<dbReference type="PANTHER" id="PTHR24089">
    <property type="entry name" value="SOLUTE CARRIER FAMILY 25"/>
    <property type="match status" value="1"/>
</dbReference>
<keyword evidence="3 8" id="KW-0813">Transport</keyword>
<feature type="repeat" description="Solcar" evidence="7">
    <location>
        <begin position="179"/>
        <end position="289"/>
    </location>
</feature>
<name>A0ABD2Q8W9_9PLAT</name>
<keyword evidence="10" id="KW-1185">Reference proteome</keyword>
<evidence type="ECO:0000256" key="5">
    <source>
        <dbReference type="ARBA" id="ARBA00022737"/>
    </source>
</evidence>
<organism evidence="9 10">
    <name type="scientific">Cichlidogyrus casuarinus</name>
    <dbReference type="NCBI Taxonomy" id="1844966"/>
    <lineage>
        <taxon>Eukaryota</taxon>
        <taxon>Metazoa</taxon>
        <taxon>Spiralia</taxon>
        <taxon>Lophotrochozoa</taxon>
        <taxon>Platyhelminthes</taxon>
        <taxon>Monogenea</taxon>
        <taxon>Monopisthocotylea</taxon>
        <taxon>Dactylogyridea</taxon>
        <taxon>Ancyrocephalidae</taxon>
        <taxon>Cichlidogyrus</taxon>
    </lineage>
</organism>
<comment type="similarity">
    <text evidence="2 8">Belongs to the mitochondrial carrier (TC 2.A.29) family.</text>
</comment>
<dbReference type="PRINTS" id="PR00926">
    <property type="entry name" value="MITOCARRIER"/>
</dbReference>
<dbReference type="InterPro" id="IPR002067">
    <property type="entry name" value="MCP"/>
</dbReference>
<dbReference type="AlphaFoldDB" id="A0ABD2Q8W9"/>
<evidence type="ECO:0000313" key="10">
    <source>
        <dbReference type="Proteomes" id="UP001626550"/>
    </source>
</evidence>
<gene>
    <name evidence="9" type="ORF">Ciccas_005424</name>
</gene>
<evidence type="ECO:0000256" key="6">
    <source>
        <dbReference type="ARBA" id="ARBA00023136"/>
    </source>
</evidence>
<feature type="repeat" description="Solcar" evidence="7">
    <location>
        <begin position="91"/>
        <end position="177"/>
    </location>
</feature>
<accession>A0ABD2Q8W9</accession>
<dbReference type="Proteomes" id="UP001626550">
    <property type="component" value="Unassembled WGS sequence"/>
</dbReference>
<dbReference type="GO" id="GO:0016020">
    <property type="term" value="C:membrane"/>
    <property type="evidence" value="ECO:0007669"/>
    <property type="project" value="UniProtKB-SubCell"/>
</dbReference>
<keyword evidence="4 7" id="KW-0812">Transmembrane</keyword>
<evidence type="ECO:0000256" key="2">
    <source>
        <dbReference type="ARBA" id="ARBA00006375"/>
    </source>
</evidence>
<dbReference type="Pfam" id="PF00153">
    <property type="entry name" value="Mito_carr"/>
    <property type="match status" value="3"/>
</dbReference>
<keyword evidence="5" id="KW-0677">Repeat</keyword>
<comment type="subcellular location">
    <subcellularLocation>
        <location evidence="1">Membrane</location>
        <topology evidence="1">Multi-pass membrane protein</topology>
    </subcellularLocation>
</comment>
<protein>
    <submittedName>
        <fullName evidence="9">Uncharacterized protein</fullName>
    </submittedName>
</protein>
<evidence type="ECO:0000256" key="7">
    <source>
        <dbReference type="PROSITE-ProRule" id="PRU00282"/>
    </source>
</evidence>
<sequence length="295" mass="32877">MTDPKTSFYAGFLSGLSTRFFVQPFDVAKIRIQVQSEPLAPGAYYSSFRHCLGRIYMEEGLAGLFRGHSTAQMLSISYTATQFFVYENAKKHSIPTTLSAYLAGFVAVFVSQPIDMIRTRLISQGDPKFYSGFPDAVRKIVTNEGFFALWRGINANLLLTPLQTASTFTVYTELSKIESPISYPTVNGAVSGIVSKSIVYPLDLARKRMEVVGFEEGRKKFGKPIESLAPKRFSSLKDMFPKKALVNCLVDLFRTEGIRGIYKGYVPSLAKAATSTGLTFTFYEIFIQLLPNFVD</sequence>
<evidence type="ECO:0000256" key="3">
    <source>
        <dbReference type="ARBA" id="ARBA00022448"/>
    </source>
</evidence>
<dbReference type="InterPro" id="IPR018108">
    <property type="entry name" value="MCP_transmembrane"/>
</dbReference>